<feature type="domain" description="XdhC Rossmann" evidence="2">
    <location>
        <begin position="109"/>
        <end position="250"/>
    </location>
</feature>
<dbReference type="GeneID" id="97537480"/>
<proteinExistence type="predicted"/>
<evidence type="ECO:0000259" key="1">
    <source>
        <dbReference type="Pfam" id="PF02625"/>
    </source>
</evidence>
<accession>A0ABP1XS11</accession>
<protein>
    <submittedName>
        <fullName evidence="3">Dehydrogenase</fullName>
    </submittedName>
</protein>
<dbReference type="PANTHER" id="PTHR30388:SF6">
    <property type="entry name" value="XANTHINE DEHYDROGENASE SUBUNIT A-RELATED"/>
    <property type="match status" value="1"/>
</dbReference>
<reference evidence="3 4" key="1">
    <citation type="submission" date="2014-11" db="EMBL/GenBank/DDBJ databases">
        <authorList>
            <person name="Aslett M.A."/>
            <person name="De Silva N."/>
        </authorList>
    </citation>
    <scope>NUCLEOTIDE SEQUENCE [LARGE SCALE GENOMIC DNA]</scope>
    <source>
        <strain evidence="3 4">ATCC9714</strain>
    </source>
</reference>
<sequence length="266" mass="29566">MNELMLKKIYEELEIGNSVCMVTLTEVKGSSPGKQGATMAFFKDETILGSVGGGMVEHCVINKCRECLLSGEDLNFEYSLNSESMEVTMNCGGYIKGYIKVFKPKPKILIIGAGHVGSALYKISKTLDFYSIIVDDRDEFANKQRFKDANEVYSGDIGKILQSINLNDNTYVVIATRGYEKDIEALRVIIDKDVSYIGMIGSKKKWRTLKSELLSEGVDENLLNSVYSPVGLNISSNDIDEIAFGIMAEILLVKNKGELSHRKDKK</sequence>
<dbReference type="InterPro" id="IPR027051">
    <property type="entry name" value="XdhC_Rossmann_dom"/>
</dbReference>
<evidence type="ECO:0000313" key="3">
    <source>
        <dbReference type="EMBL" id="CEJ73748.1"/>
    </source>
</evidence>
<evidence type="ECO:0000259" key="2">
    <source>
        <dbReference type="Pfam" id="PF13478"/>
    </source>
</evidence>
<dbReference type="EMBL" id="LN679998">
    <property type="protein sequence ID" value="CEJ73748.1"/>
    <property type="molecule type" value="Genomic_DNA"/>
</dbReference>
<gene>
    <name evidence="3" type="ORF">ATCC9714_16361</name>
</gene>
<dbReference type="Pfam" id="PF02625">
    <property type="entry name" value="XdhC_CoxI"/>
    <property type="match status" value="1"/>
</dbReference>
<keyword evidence="4" id="KW-1185">Reference proteome</keyword>
<feature type="domain" description="XdhC- CoxI" evidence="1">
    <location>
        <begin position="16"/>
        <end position="73"/>
    </location>
</feature>
<dbReference type="RefSeq" id="WP_021126223.1">
    <property type="nucleotide sequence ID" value="NZ_CDNJ01000003.1"/>
</dbReference>
<evidence type="ECO:0000313" key="4">
    <source>
        <dbReference type="Proteomes" id="UP000032811"/>
    </source>
</evidence>
<dbReference type="PANTHER" id="PTHR30388">
    <property type="entry name" value="ALDEHYDE OXIDOREDUCTASE MOLYBDENUM COFACTOR ASSEMBLY PROTEIN"/>
    <property type="match status" value="1"/>
</dbReference>
<dbReference type="InterPro" id="IPR052698">
    <property type="entry name" value="MoCofactor_Util/Proc"/>
</dbReference>
<dbReference type="SUPFAM" id="SSF51735">
    <property type="entry name" value="NAD(P)-binding Rossmann-fold domains"/>
    <property type="match status" value="1"/>
</dbReference>
<dbReference type="Proteomes" id="UP000032811">
    <property type="component" value="Chromosome 1"/>
</dbReference>
<organism evidence="3 4">
    <name type="scientific">Paraclostridium sordellii</name>
    <name type="common">Clostridium sordellii</name>
    <dbReference type="NCBI Taxonomy" id="1505"/>
    <lineage>
        <taxon>Bacteria</taxon>
        <taxon>Bacillati</taxon>
        <taxon>Bacillota</taxon>
        <taxon>Clostridia</taxon>
        <taxon>Peptostreptococcales</taxon>
        <taxon>Peptostreptococcaceae</taxon>
        <taxon>Paraclostridium</taxon>
    </lineage>
</organism>
<dbReference type="Pfam" id="PF13478">
    <property type="entry name" value="XdhC_C"/>
    <property type="match status" value="1"/>
</dbReference>
<name>A0ABP1XS11_PARSO</name>
<dbReference type="InterPro" id="IPR003777">
    <property type="entry name" value="XdhC_CoxI"/>
</dbReference>
<dbReference type="Gene3D" id="3.40.50.720">
    <property type="entry name" value="NAD(P)-binding Rossmann-like Domain"/>
    <property type="match status" value="1"/>
</dbReference>
<dbReference type="InterPro" id="IPR036291">
    <property type="entry name" value="NAD(P)-bd_dom_sf"/>
</dbReference>